<dbReference type="EMBL" id="CM055107">
    <property type="protein sequence ID" value="KAJ7527824.1"/>
    <property type="molecule type" value="Genomic_DNA"/>
</dbReference>
<organism evidence="1 2">
    <name type="scientific">Diphasiastrum complanatum</name>
    <name type="common">Issler's clubmoss</name>
    <name type="synonym">Lycopodium complanatum</name>
    <dbReference type="NCBI Taxonomy" id="34168"/>
    <lineage>
        <taxon>Eukaryota</taxon>
        <taxon>Viridiplantae</taxon>
        <taxon>Streptophyta</taxon>
        <taxon>Embryophyta</taxon>
        <taxon>Tracheophyta</taxon>
        <taxon>Lycopodiopsida</taxon>
        <taxon>Lycopodiales</taxon>
        <taxon>Lycopodiaceae</taxon>
        <taxon>Lycopodioideae</taxon>
        <taxon>Diphasiastrum</taxon>
    </lineage>
</organism>
<name>A0ACC2BDF8_DIPCM</name>
<accession>A0ACC2BDF8</accession>
<comment type="caution">
    <text evidence="1">The sequence shown here is derived from an EMBL/GenBank/DDBJ whole genome shotgun (WGS) entry which is preliminary data.</text>
</comment>
<sequence length="225" mass="24312">MATAASQLHRTDQEEAEVMENIHEHYRSDPSTTKQEALEKIMDDQTNETQQAKIHDKPNYSMDSATSPLLSTGTAILDTKTIPAGAASGFGMPLDVEVAPELVAPVVISTTTVDEIPTDDGLVVVQEQAAVLAPEDLLPELPIDPDRQQIPDYIGANDDDLEGMVIRAMETADVDEFAAGPGGLLEERWESQVVEIFPSAASTEGDARYHETKEEMASKGQASPH</sequence>
<dbReference type="Proteomes" id="UP001162992">
    <property type="component" value="Chromosome 16"/>
</dbReference>
<keyword evidence="2" id="KW-1185">Reference proteome</keyword>
<evidence type="ECO:0000313" key="1">
    <source>
        <dbReference type="EMBL" id="KAJ7527824.1"/>
    </source>
</evidence>
<evidence type="ECO:0000313" key="2">
    <source>
        <dbReference type="Proteomes" id="UP001162992"/>
    </source>
</evidence>
<reference evidence="2" key="1">
    <citation type="journal article" date="2024" name="Proc. Natl. Acad. Sci. U.S.A.">
        <title>Extraordinary preservation of gene collinearity over three hundred million years revealed in homosporous lycophytes.</title>
        <authorList>
            <person name="Li C."/>
            <person name="Wickell D."/>
            <person name="Kuo L.Y."/>
            <person name="Chen X."/>
            <person name="Nie B."/>
            <person name="Liao X."/>
            <person name="Peng D."/>
            <person name="Ji J."/>
            <person name="Jenkins J."/>
            <person name="Williams M."/>
            <person name="Shu S."/>
            <person name="Plott C."/>
            <person name="Barry K."/>
            <person name="Rajasekar S."/>
            <person name="Grimwood J."/>
            <person name="Han X."/>
            <person name="Sun S."/>
            <person name="Hou Z."/>
            <person name="He W."/>
            <person name="Dai G."/>
            <person name="Sun C."/>
            <person name="Schmutz J."/>
            <person name="Leebens-Mack J.H."/>
            <person name="Li F.W."/>
            <person name="Wang L."/>
        </authorList>
    </citation>
    <scope>NUCLEOTIDE SEQUENCE [LARGE SCALE GENOMIC DNA]</scope>
    <source>
        <strain evidence="2">cv. PW_Plant_1</strain>
    </source>
</reference>
<gene>
    <name evidence="1" type="ORF">O6H91_16G073100</name>
</gene>
<protein>
    <submittedName>
        <fullName evidence="1">Uncharacterized protein</fullName>
    </submittedName>
</protein>
<proteinExistence type="predicted"/>